<feature type="chain" id="PRO_5011444157" evidence="1">
    <location>
        <begin position="20"/>
        <end position="151"/>
    </location>
</feature>
<feature type="signal peptide" evidence="1">
    <location>
        <begin position="1"/>
        <end position="19"/>
    </location>
</feature>
<dbReference type="EMBL" id="FNGS01000001">
    <property type="protein sequence ID" value="SDL19748.1"/>
    <property type="molecule type" value="Genomic_DNA"/>
</dbReference>
<dbReference type="InterPro" id="IPR027396">
    <property type="entry name" value="DsrEFH-like"/>
</dbReference>
<dbReference type="SUPFAM" id="SSF75169">
    <property type="entry name" value="DsrEFH-like"/>
    <property type="match status" value="1"/>
</dbReference>
<reference evidence="2 3" key="1">
    <citation type="submission" date="2016-10" db="EMBL/GenBank/DDBJ databases">
        <authorList>
            <person name="de Groot N.N."/>
        </authorList>
    </citation>
    <scope>NUCLEOTIDE SEQUENCE [LARGE SCALE GENOMIC DNA]</scope>
    <source>
        <strain evidence="2 3">DSM 21668</strain>
    </source>
</reference>
<dbReference type="RefSeq" id="WP_093196839.1">
    <property type="nucleotide sequence ID" value="NZ_FNGS01000001.1"/>
</dbReference>
<keyword evidence="1" id="KW-0732">Signal</keyword>
<evidence type="ECO:0000256" key="1">
    <source>
        <dbReference type="SAM" id="SignalP"/>
    </source>
</evidence>
<dbReference type="Pfam" id="PF02635">
    <property type="entry name" value="DsrE"/>
    <property type="match status" value="1"/>
</dbReference>
<dbReference type="STRING" id="563176.SAMN04488090_0320"/>
<evidence type="ECO:0000313" key="2">
    <source>
        <dbReference type="EMBL" id="SDL19748.1"/>
    </source>
</evidence>
<dbReference type="Gene3D" id="3.40.1260.10">
    <property type="entry name" value="DsrEFH-like"/>
    <property type="match status" value="1"/>
</dbReference>
<dbReference type="InterPro" id="IPR003787">
    <property type="entry name" value="Sulphur_relay_DsrE/F-like"/>
</dbReference>
<keyword evidence="3" id="KW-1185">Reference proteome</keyword>
<sequence length="151" mass="16865">MKALPVLAFVFLLSSPVFAQVKKQDPAAFHGALADAKVYKVVYQLNSSDDKVITATLRNIKNALADPRLKNKLEVELVAHGGGVELFRKTNPYETQLRELQDSGVILAECENTMRERKIGKEELFDFISYVPSGNGEIIIRQQQGWGIIHP</sequence>
<dbReference type="Proteomes" id="UP000198901">
    <property type="component" value="Unassembled WGS sequence"/>
</dbReference>
<name>A0A1G9I3D4_9BACT</name>
<gene>
    <name evidence="2" type="ORF">SAMN04488090_0320</name>
</gene>
<proteinExistence type="predicted"/>
<organism evidence="2 3">
    <name type="scientific">Siphonobacter aquaeclarae</name>
    <dbReference type="NCBI Taxonomy" id="563176"/>
    <lineage>
        <taxon>Bacteria</taxon>
        <taxon>Pseudomonadati</taxon>
        <taxon>Bacteroidota</taxon>
        <taxon>Cytophagia</taxon>
        <taxon>Cytophagales</taxon>
        <taxon>Cytophagaceae</taxon>
        <taxon>Siphonobacter</taxon>
    </lineage>
</organism>
<accession>A0A1G9I3D4</accession>
<dbReference type="PANTHER" id="PTHR37691:SF1">
    <property type="entry name" value="BLR3518 PROTEIN"/>
    <property type="match status" value="1"/>
</dbReference>
<dbReference type="AlphaFoldDB" id="A0A1G9I3D4"/>
<dbReference type="OrthoDB" id="678766at2"/>
<dbReference type="PANTHER" id="PTHR37691">
    <property type="entry name" value="BLR3518 PROTEIN"/>
    <property type="match status" value="1"/>
</dbReference>
<evidence type="ECO:0000313" key="3">
    <source>
        <dbReference type="Proteomes" id="UP000198901"/>
    </source>
</evidence>
<protein>
    <submittedName>
        <fullName evidence="2">Uncharacterized protein</fullName>
    </submittedName>
</protein>